<evidence type="ECO:0000313" key="4">
    <source>
        <dbReference type="Proteomes" id="UP000315995"/>
    </source>
</evidence>
<dbReference type="SUPFAM" id="SSF82866">
    <property type="entry name" value="Multidrug efflux transporter AcrB transmembrane domain"/>
    <property type="match status" value="2"/>
</dbReference>
<dbReference type="InterPro" id="IPR001036">
    <property type="entry name" value="Acrflvin-R"/>
</dbReference>
<dbReference type="InterPro" id="IPR027463">
    <property type="entry name" value="AcrB_DN_DC_subdom"/>
</dbReference>
<feature type="transmembrane region" description="Helical" evidence="2">
    <location>
        <begin position="851"/>
        <end position="871"/>
    </location>
</feature>
<dbReference type="RefSeq" id="WP_141197203.1">
    <property type="nucleotide sequence ID" value="NZ_CP041186.1"/>
</dbReference>
<feature type="transmembrane region" description="Helical" evidence="2">
    <location>
        <begin position="358"/>
        <end position="379"/>
    </location>
</feature>
<dbReference type="GO" id="GO:0042910">
    <property type="term" value="F:xenobiotic transmembrane transporter activity"/>
    <property type="evidence" value="ECO:0007669"/>
    <property type="project" value="TreeGrafter"/>
</dbReference>
<dbReference type="Gene3D" id="3.30.70.1440">
    <property type="entry name" value="Multidrug efflux transporter AcrB pore domain"/>
    <property type="match status" value="1"/>
</dbReference>
<proteinExistence type="predicted"/>
<feature type="transmembrane region" description="Helical" evidence="2">
    <location>
        <begin position="982"/>
        <end position="1008"/>
    </location>
</feature>
<feature type="transmembrane region" description="Helical" evidence="2">
    <location>
        <begin position="526"/>
        <end position="546"/>
    </location>
</feature>
<dbReference type="Gene3D" id="3.30.70.1320">
    <property type="entry name" value="Multidrug efflux transporter AcrB pore domain like"/>
    <property type="match status" value="1"/>
</dbReference>
<sequence>MKLVDISVKRPVLTTVMMLVLVVFGVVAYPRVGVDLFPDVEFPVAVVSTVYPGADPETVESKVIEPLEEAVNSINGIDELRSTSSENFGLVTIQFELSRDADIAVQDVRDKVQTVLGDLPDEVETPVIQKFDIGAAPIMSLVLSGNYDTRHLTQVADDTLKQRLQTLPGVGNIDIVGGQEREFHILIDPARLDSYGLTVTDVAQAIGSQNINVPGGRIDQGDTELTIKTEGEVHTAEALSELVITSIRGRPIRVGDVSTVRDTEEEKRSHAALDGDAAVALTIQKQSGANTVAVAKEVKSELDELREELGESYRITVPVDNSTFIERTIGDVQFDLMLGAILAVIIILVFLRDWRATLISALALPTSVIATVGFLNAFGFTFNQLTMLALTLSIGILIDDAIVVIENIHRHLEMGKSPWKAAREGTAEIGLAVMAITASIVAVFLPVATMKGIMGRFFFQFGVTVAIAVSVSMLVALTLTPMLSARMLKEHEHGSGGPIGKALDWFFDWLDRVYNITIKGALRHPIITMIVATVSFIGSLGLLGVIPTEFIPEADRGEFRVYAEMPLGTSLDKTIEQVDQITDDLGEMPGVELTFATIGGGQQEEVHKGTIHVELVDAKERSFSQSDAMEYARTLLAGYKGVQLAIEPIQSVGGGGGQRQGDAQFMLLGSDYDELNATADEMIAALEEMDGYVDVDKNVRLGKPEVRVVIDRQRAADLNVPTAVIGMAIRTLYQGQDVSEVATDGDRYDARVRIQENFRNDPQKLLDLQVRSATGRLVPLSNVVDIERGEGPASIERFNRQRQVTVLSNLEGQTVGQASEQMMALSEQVAPEGVSGTLGGDAEQLRESMGYMVEALLLAIVLIFLILAAQFESFVHPLTIMLALPLSLIGALGALALTGMTLNMFTMIGFIMLMGLVVKNSVLLVDYTNVVRREENLPLFEALVKAGTVRMRPILMTTFAMIGGMMPVALAMSAGGESRAPMAVAIIGGLVSSTLLTLVVVPVAYLLAEKLVQKVRPKRDGGPHDQAPGPDESPEGAEGVVG</sequence>
<dbReference type="Gene3D" id="1.20.1640.10">
    <property type="entry name" value="Multidrug efflux transporter AcrB transmembrane domain"/>
    <property type="match status" value="2"/>
</dbReference>
<protein>
    <submittedName>
        <fullName evidence="3">Efflux RND transporter permease subunit</fullName>
    </submittedName>
</protein>
<name>A0A4Y6PQW0_PERCE</name>
<evidence type="ECO:0000256" key="1">
    <source>
        <dbReference type="SAM" id="MobiDB-lite"/>
    </source>
</evidence>
<dbReference type="SUPFAM" id="SSF82714">
    <property type="entry name" value="Multidrug efflux transporter AcrB TolC docking domain, DN and DC subdomains"/>
    <property type="match status" value="2"/>
</dbReference>
<dbReference type="GO" id="GO:0005886">
    <property type="term" value="C:plasma membrane"/>
    <property type="evidence" value="ECO:0007669"/>
    <property type="project" value="TreeGrafter"/>
</dbReference>
<keyword evidence="2" id="KW-0812">Transmembrane</keyword>
<gene>
    <name evidence="3" type="ORF">FIV42_08205</name>
</gene>
<feature type="transmembrane region" description="Helical" evidence="2">
    <location>
        <begin position="878"/>
        <end position="898"/>
    </location>
</feature>
<keyword evidence="2" id="KW-0472">Membrane</keyword>
<dbReference type="PANTHER" id="PTHR32063:SF0">
    <property type="entry name" value="SWARMING MOTILITY PROTEIN SWRC"/>
    <property type="match status" value="1"/>
</dbReference>
<dbReference type="PRINTS" id="PR00702">
    <property type="entry name" value="ACRIFLAVINRP"/>
</dbReference>
<feature type="transmembrane region" description="Helical" evidence="2">
    <location>
        <begin position="12"/>
        <end position="29"/>
    </location>
</feature>
<accession>A0A4Y6PQW0</accession>
<feature type="transmembrane region" description="Helical" evidence="2">
    <location>
        <begin position="904"/>
        <end position="925"/>
    </location>
</feature>
<keyword evidence="4" id="KW-1185">Reference proteome</keyword>
<feature type="transmembrane region" description="Helical" evidence="2">
    <location>
        <begin position="385"/>
        <end position="405"/>
    </location>
</feature>
<dbReference type="PANTHER" id="PTHR32063">
    <property type="match status" value="1"/>
</dbReference>
<feature type="transmembrane region" description="Helical" evidence="2">
    <location>
        <begin position="954"/>
        <end position="976"/>
    </location>
</feature>
<organism evidence="3 4">
    <name type="scientific">Persicimonas caeni</name>
    <dbReference type="NCBI Taxonomy" id="2292766"/>
    <lineage>
        <taxon>Bacteria</taxon>
        <taxon>Deltaproteobacteria</taxon>
        <taxon>Bradymonadales</taxon>
        <taxon>Bradymonadaceae</taxon>
        <taxon>Persicimonas</taxon>
    </lineage>
</organism>
<evidence type="ECO:0000256" key="2">
    <source>
        <dbReference type="SAM" id="Phobius"/>
    </source>
</evidence>
<evidence type="ECO:0000313" key="3">
    <source>
        <dbReference type="EMBL" id="QDG50711.1"/>
    </source>
</evidence>
<dbReference type="Gene3D" id="3.30.70.1430">
    <property type="entry name" value="Multidrug efflux transporter AcrB pore domain"/>
    <property type="match status" value="2"/>
</dbReference>
<dbReference type="AlphaFoldDB" id="A0A4Y6PQW0"/>
<dbReference type="SUPFAM" id="SSF82693">
    <property type="entry name" value="Multidrug efflux transporter AcrB pore domain, PN1, PN2, PC1 and PC2 subdomains"/>
    <property type="match status" value="3"/>
</dbReference>
<feature type="transmembrane region" description="Helical" evidence="2">
    <location>
        <begin position="332"/>
        <end position="351"/>
    </location>
</feature>
<accession>A0A5B8Y206</accession>
<feature type="transmembrane region" description="Helical" evidence="2">
    <location>
        <begin position="426"/>
        <end position="445"/>
    </location>
</feature>
<dbReference type="Pfam" id="PF00873">
    <property type="entry name" value="ACR_tran"/>
    <property type="match status" value="1"/>
</dbReference>
<dbReference type="Gene3D" id="3.30.2090.10">
    <property type="entry name" value="Multidrug efflux transporter AcrB TolC docking domain, DN and DC subdomains"/>
    <property type="match status" value="2"/>
</dbReference>
<reference evidence="3 4" key="1">
    <citation type="submission" date="2019-06" db="EMBL/GenBank/DDBJ databases">
        <title>Persicimonas caeni gen. nov., sp. nov., a predatory bacterium isolated from solar saltern.</title>
        <authorList>
            <person name="Wang S."/>
        </authorList>
    </citation>
    <scope>NUCLEOTIDE SEQUENCE [LARGE SCALE GENOMIC DNA]</scope>
    <source>
        <strain evidence="3 4">YN101</strain>
    </source>
</reference>
<dbReference type="EMBL" id="CP041186">
    <property type="protein sequence ID" value="QDG50711.1"/>
    <property type="molecule type" value="Genomic_DNA"/>
</dbReference>
<feature type="region of interest" description="Disordered" evidence="1">
    <location>
        <begin position="1017"/>
        <end position="1042"/>
    </location>
</feature>
<feature type="transmembrane region" description="Helical" evidence="2">
    <location>
        <begin position="457"/>
        <end position="479"/>
    </location>
</feature>
<dbReference type="Proteomes" id="UP000315995">
    <property type="component" value="Chromosome"/>
</dbReference>
<dbReference type="OrthoDB" id="9759330at2"/>
<keyword evidence="2" id="KW-1133">Transmembrane helix</keyword>